<feature type="signal peptide" evidence="1">
    <location>
        <begin position="1"/>
        <end position="21"/>
    </location>
</feature>
<dbReference type="Proteomes" id="UP000885753">
    <property type="component" value="Unassembled WGS sequence"/>
</dbReference>
<evidence type="ECO:0000256" key="1">
    <source>
        <dbReference type="SAM" id="SignalP"/>
    </source>
</evidence>
<feature type="non-terminal residue" evidence="2">
    <location>
        <position position="348"/>
    </location>
</feature>
<accession>A0A7C2MFZ4</accession>
<name>A0A7C2MFZ4_9FLAO</name>
<gene>
    <name evidence="2" type="ORF">ENO10_02340</name>
</gene>
<dbReference type="AlphaFoldDB" id="A0A7C2MFZ4"/>
<protein>
    <submittedName>
        <fullName evidence="2">Uncharacterized protein</fullName>
    </submittedName>
</protein>
<evidence type="ECO:0000313" key="2">
    <source>
        <dbReference type="EMBL" id="HER40037.1"/>
    </source>
</evidence>
<sequence>MRIFRHNVLVVLLLCCTAAMAQTKKLDKNFKTSSNVSLNVDATHTNVVVEQWDRNEVQVEAFLDMPKASQEELNKALKDWKLDLNGSAGEVTVRSTGGVVGYQNIDMAALNEPLSKLPEMMAPLQQMIGPLLESISGNPLPPKFYESMGDINFDYEAYRKDGDKYLEEFEKKMEKNFGEDFEKSMEEWAAKFEKDQEKMSKKLEKDMEAWGEEFGKSMEAWGEEFGKNMEAWAANLEKEVEEKYGDSKGNVIVINRGSRAQKTLKIKMPKNGQLKLNVRHGDVKLNGQVKNVRGEVSHSNLSANTISGDKTDLKVAYSPVNIKQWDHGILNASYVQDLKIEKAKSIKL</sequence>
<dbReference type="SUPFAM" id="SSF58113">
    <property type="entry name" value="Apolipoprotein A-I"/>
    <property type="match status" value="1"/>
</dbReference>
<keyword evidence="1" id="KW-0732">Signal</keyword>
<proteinExistence type="predicted"/>
<comment type="caution">
    <text evidence="2">The sequence shown here is derived from an EMBL/GenBank/DDBJ whole genome shotgun (WGS) entry which is preliminary data.</text>
</comment>
<feature type="chain" id="PRO_5028287172" evidence="1">
    <location>
        <begin position="22"/>
        <end position="348"/>
    </location>
</feature>
<organism evidence="2">
    <name type="scientific">Salinimicrobium catena</name>
    <dbReference type="NCBI Taxonomy" id="390640"/>
    <lineage>
        <taxon>Bacteria</taxon>
        <taxon>Pseudomonadati</taxon>
        <taxon>Bacteroidota</taxon>
        <taxon>Flavobacteriia</taxon>
        <taxon>Flavobacteriales</taxon>
        <taxon>Flavobacteriaceae</taxon>
        <taxon>Salinimicrobium</taxon>
    </lineage>
</organism>
<dbReference type="Gene3D" id="1.20.120.20">
    <property type="entry name" value="Apolipoprotein"/>
    <property type="match status" value="1"/>
</dbReference>
<reference evidence="2" key="1">
    <citation type="journal article" date="2020" name="mSystems">
        <title>Genome- and Community-Level Interaction Insights into Carbon Utilization and Element Cycling Functions of Hydrothermarchaeota in Hydrothermal Sediment.</title>
        <authorList>
            <person name="Zhou Z."/>
            <person name="Liu Y."/>
            <person name="Xu W."/>
            <person name="Pan J."/>
            <person name="Luo Z.H."/>
            <person name="Li M."/>
        </authorList>
    </citation>
    <scope>NUCLEOTIDE SEQUENCE [LARGE SCALE GENOMIC DNA]</scope>
    <source>
        <strain evidence="2">SpSt-1235</strain>
    </source>
</reference>
<dbReference type="EMBL" id="DSEE01000173">
    <property type="protein sequence ID" value="HER40037.1"/>
    <property type="molecule type" value="Genomic_DNA"/>
</dbReference>